<evidence type="ECO:0000313" key="5">
    <source>
        <dbReference type="EMBL" id="TDP57754.1"/>
    </source>
</evidence>
<dbReference type="OrthoDB" id="9779069at2"/>
<dbReference type="RefSeq" id="WP_133528151.1">
    <property type="nucleotide sequence ID" value="NZ_CALCQM010000066.1"/>
</dbReference>
<evidence type="ECO:0000256" key="1">
    <source>
        <dbReference type="ARBA" id="ARBA00018672"/>
    </source>
</evidence>
<proteinExistence type="predicted"/>
<dbReference type="SUPFAM" id="SSF52172">
    <property type="entry name" value="CheY-like"/>
    <property type="match status" value="1"/>
</dbReference>
<sequence>MRRTLLIVDDVESNRKMLKVILDSDYDILEAANGAEALDVMRKHGLGYPLYFLTL</sequence>
<comment type="caution">
    <text evidence="5">The sequence shown here is derived from an EMBL/GenBank/DDBJ whole genome shotgun (WGS) entry which is preliminary data.</text>
</comment>
<name>A0A4R6Q5S0_9FIRM</name>
<comment type="function">
    <text evidence="2">May play the central regulatory role in sporulation. It may be an element of the effector pathway responsible for the activation of sporulation genes in response to nutritional stress. Spo0A may act in concert with spo0H (a sigma factor) to control the expression of some genes that are critical to the sporulation process.</text>
</comment>
<accession>A0A4R6Q5S0</accession>
<reference evidence="5 6" key="1">
    <citation type="submission" date="2019-03" db="EMBL/GenBank/DDBJ databases">
        <title>Genomic Encyclopedia of Type Strains, Phase IV (KMG-IV): sequencing the most valuable type-strain genomes for metagenomic binning, comparative biology and taxonomic classification.</title>
        <authorList>
            <person name="Goeker M."/>
        </authorList>
    </citation>
    <scope>NUCLEOTIDE SEQUENCE [LARGE SCALE GENOMIC DNA]</scope>
    <source>
        <strain evidence="5 6">DSM 28287</strain>
    </source>
</reference>
<dbReference type="AlphaFoldDB" id="A0A4R6Q5S0"/>
<gene>
    <name evidence="5" type="ORF">EV211_11053</name>
</gene>
<evidence type="ECO:0000259" key="4">
    <source>
        <dbReference type="PROSITE" id="PS50110"/>
    </source>
</evidence>
<evidence type="ECO:0000256" key="3">
    <source>
        <dbReference type="PROSITE-ProRule" id="PRU00169"/>
    </source>
</evidence>
<organism evidence="5 6">
    <name type="scientific">Aminicella lysinilytica</name>
    <dbReference type="NCBI Taxonomy" id="433323"/>
    <lineage>
        <taxon>Bacteria</taxon>
        <taxon>Bacillati</taxon>
        <taxon>Bacillota</taxon>
        <taxon>Clostridia</taxon>
        <taxon>Peptostreptococcales</taxon>
        <taxon>Anaerovoracaceae</taxon>
        <taxon>Aminicella</taxon>
    </lineage>
</organism>
<evidence type="ECO:0000256" key="2">
    <source>
        <dbReference type="ARBA" id="ARBA00024867"/>
    </source>
</evidence>
<dbReference type="GO" id="GO:0000160">
    <property type="term" value="P:phosphorelay signal transduction system"/>
    <property type="evidence" value="ECO:0007669"/>
    <property type="project" value="InterPro"/>
</dbReference>
<comment type="caution">
    <text evidence="3">Lacks conserved residue(s) required for the propagation of feature annotation.</text>
</comment>
<keyword evidence="6" id="KW-1185">Reference proteome</keyword>
<dbReference type="EMBL" id="SNXO01000010">
    <property type="protein sequence ID" value="TDP57754.1"/>
    <property type="molecule type" value="Genomic_DNA"/>
</dbReference>
<protein>
    <recommendedName>
        <fullName evidence="1">Stage 0 sporulation protein A homolog</fullName>
    </recommendedName>
</protein>
<dbReference type="InterPro" id="IPR001789">
    <property type="entry name" value="Sig_transdc_resp-reg_receiver"/>
</dbReference>
<dbReference type="Gene3D" id="3.40.50.2300">
    <property type="match status" value="1"/>
</dbReference>
<dbReference type="InterPro" id="IPR011006">
    <property type="entry name" value="CheY-like_superfamily"/>
</dbReference>
<dbReference type="Proteomes" id="UP000295500">
    <property type="component" value="Unassembled WGS sequence"/>
</dbReference>
<evidence type="ECO:0000313" key="6">
    <source>
        <dbReference type="Proteomes" id="UP000295500"/>
    </source>
</evidence>
<feature type="domain" description="Response regulatory" evidence="4">
    <location>
        <begin position="4"/>
        <end position="55"/>
    </location>
</feature>
<dbReference type="PROSITE" id="PS50110">
    <property type="entry name" value="RESPONSE_REGULATORY"/>
    <property type="match status" value="1"/>
</dbReference>